<accession>A0ABY6AHI3</accession>
<feature type="region of interest" description="Disordered" evidence="1">
    <location>
        <begin position="63"/>
        <end position="89"/>
    </location>
</feature>
<feature type="compositionally biased region" description="Basic residues" evidence="1">
    <location>
        <begin position="78"/>
        <end position="89"/>
    </location>
</feature>
<proteinExistence type="predicted"/>
<reference evidence="2" key="1">
    <citation type="submission" date="2022-09" db="EMBL/GenBank/DDBJ databases">
        <title>Complete genome sequence of Pseudomonas promysalinigenes strain RL-WG26, a newly isolated PGPR with the potential for plant salinity stress alleviation.</title>
        <authorList>
            <person name="Ren L."/>
            <person name="Wang G."/>
            <person name="Hu H."/>
        </authorList>
    </citation>
    <scope>NUCLEOTIDE SEQUENCE</scope>
    <source>
        <strain evidence="2">RL-WG26</strain>
    </source>
</reference>
<evidence type="ECO:0000313" key="3">
    <source>
        <dbReference type="Proteomes" id="UP001064504"/>
    </source>
</evidence>
<protein>
    <submittedName>
        <fullName evidence="2">Uncharacterized protein</fullName>
    </submittedName>
</protein>
<keyword evidence="3" id="KW-1185">Reference proteome</keyword>
<dbReference type="RefSeq" id="WP_261743611.1">
    <property type="nucleotide sequence ID" value="NZ_CP104557.1"/>
</dbReference>
<evidence type="ECO:0000313" key="2">
    <source>
        <dbReference type="EMBL" id="UXH38223.1"/>
    </source>
</evidence>
<gene>
    <name evidence="2" type="ORF">N5C08_14590</name>
</gene>
<organism evidence="2 3">
    <name type="scientific">Pseudomonas promysalinigenes</name>
    <dbReference type="NCBI Taxonomy" id="485898"/>
    <lineage>
        <taxon>Bacteria</taxon>
        <taxon>Pseudomonadati</taxon>
        <taxon>Pseudomonadota</taxon>
        <taxon>Gammaproteobacteria</taxon>
        <taxon>Pseudomonadales</taxon>
        <taxon>Pseudomonadaceae</taxon>
        <taxon>Pseudomonas</taxon>
    </lineage>
</organism>
<dbReference type="Proteomes" id="UP001064504">
    <property type="component" value="Chromosome"/>
</dbReference>
<sequence>MNHDKHERQYQAYQALKALSDLAADTMKQIAYEQMEHIDWDDTCRRHREAFAHWIEYAEMQRRRAIDPPDAGPASRSSPKKPTTRYGMR</sequence>
<name>A0ABY6AHI3_9PSED</name>
<evidence type="ECO:0000256" key="1">
    <source>
        <dbReference type="SAM" id="MobiDB-lite"/>
    </source>
</evidence>
<dbReference type="EMBL" id="CP104557">
    <property type="protein sequence ID" value="UXH38223.1"/>
    <property type="molecule type" value="Genomic_DNA"/>
</dbReference>